<dbReference type="PANTHER" id="PTHR12110:SF21">
    <property type="entry name" value="XYLOSE ISOMERASE-LIKE TIM BARREL DOMAIN-CONTAINING PROTEIN"/>
    <property type="match status" value="1"/>
</dbReference>
<keyword evidence="2" id="KW-1185">Reference proteome</keyword>
<dbReference type="RefSeq" id="WP_166031891.1">
    <property type="nucleotide sequence ID" value="NZ_CP048877.1"/>
</dbReference>
<dbReference type="Gene3D" id="3.20.20.150">
    <property type="entry name" value="Divalent-metal-dependent TIM barrel enzymes"/>
    <property type="match status" value="1"/>
</dbReference>
<dbReference type="EMBL" id="CP048877">
    <property type="protein sequence ID" value="QIJ71673.1"/>
    <property type="molecule type" value="Genomic_DNA"/>
</dbReference>
<evidence type="ECO:0000313" key="2">
    <source>
        <dbReference type="Proteomes" id="UP000502179"/>
    </source>
</evidence>
<dbReference type="SUPFAM" id="SSF51658">
    <property type="entry name" value="Xylose isomerase-like"/>
    <property type="match status" value="1"/>
</dbReference>
<organism evidence="1 2">
    <name type="scientific">Thermosulfuriphilus ammonigenes</name>
    <dbReference type="NCBI Taxonomy" id="1936021"/>
    <lineage>
        <taxon>Bacteria</taxon>
        <taxon>Pseudomonadati</taxon>
        <taxon>Thermodesulfobacteriota</taxon>
        <taxon>Thermodesulfobacteria</taxon>
        <taxon>Thermodesulfobacteriales</taxon>
        <taxon>Thermodesulfobacteriaceae</taxon>
        <taxon>Thermosulfuriphilus</taxon>
    </lineage>
</organism>
<dbReference type="InterPro" id="IPR036237">
    <property type="entry name" value="Xyl_isomerase-like_sf"/>
</dbReference>
<name>A0A6G7PW81_9BACT</name>
<reference evidence="1 2" key="1">
    <citation type="submission" date="2020-02" db="EMBL/GenBank/DDBJ databases">
        <title>Genome analysis of Thermosulfuriphilus ammonigenes ST65T, an anaerobic thermophilic chemolithoautotrophic bacterium isolated from a deep-sea hydrothermal vent.</title>
        <authorList>
            <person name="Slobodkina G."/>
            <person name="Allioux M."/>
            <person name="Merkel A."/>
            <person name="Alain K."/>
            <person name="Jebbar M."/>
            <person name="Slobodkin A."/>
        </authorList>
    </citation>
    <scope>NUCLEOTIDE SEQUENCE [LARGE SCALE GENOMIC DNA]</scope>
    <source>
        <strain evidence="1 2">ST65</strain>
    </source>
</reference>
<evidence type="ECO:0000313" key="1">
    <source>
        <dbReference type="EMBL" id="QIJ71673.1"/>
    </source>
</evidence>
<accession>A0A6G7PW81</accession>
<dbReference type="Proteomes" id="UP000502179">
    <property type="component" value="Chromosome"/>
</dbReference>
<protein>
    <submittedName>
        <fullName evidence="1">Sugar phosphate isomerase/epimerase</fullName>
    </submittedName>
</protein>
<dbReference type="InterPro" id="IPR013022">
    <property type="entry name" value="Xyl_isomerase-like_TIM-brl"/>
</dbReference>
<gene>
    <name evidence="1" type="ORF">G4V39_05030</name>
</gene>
<dbReference type="InterPro" id="IPR050312">
    <property type="entry name" value="IolE/XylAMocC-like"/>
</dbReference>
<dbReference type="Pfam" id="PF01261">
    <property type="entry name" value="AP_endonuc_2"/>
    <property type="match status" value="1"/>
</dbReference>
<sequence>MDPEAIKALVFVCVPFPMLYEKYLPLVLEHRLNPEVGLDDGASYQFRWGSFQRVARILKSEGLKVTIHAPFLEVLPAASDPRIRKVSLDRLTWALKVAELFEARSVVCHSGFVPQWYRGEEERWLLTAMESFAYLAEKAEAVGIPLMLENVFEPTPELYRRIFEAVSSPYFRFCLDAGHQKAFAGGDLKDWLKVLGPYIGQLHLHDNTGHWDDHLPVGAGSVDFEAIFEYLYQRGIRPIITLEPHREEDVYPSLEGLGRLFKKYPLF</sequence>
<dbReference type="KEGG" id="tav:G4V39_05030"/>
<dbReference type="AlphaFoldDB" id="A0A6G7PW81"/>
<keyword evidence="1" id="KW-0413">Isomerase</keyword>
<proteinExistence type="predicted"/>
<dbReference type="GO" id="GO:0016853">
    <property type="term" value="F:isomerase activity"/>
    <property type="evidence" value="ECO:0007669"/>
    <property type="project" value="UniProtKB-KW"/>
</dbReference>
<dbReference type="PANTHER" id="PTHR12110">
    <property type="entry name" value="HYDROXYPYRUVATE ISOMERASE"/>
    <property type="match status" value="1"/>
</dbReference>